<dbReference type="PANTHER" id="PTHR46174:SF1">
    <property type="entry name" value="CXXC-TYPE ZINC FINGER PROTEIN 1"/>
    <property type="match status" value="1"/>
</dbReference>
<dbReference type="Pfam" id="PF00628">
    <property type="entry name" value="PHD"/>
    <property type="match status" value="1"/>
</dbReference>
<keyword evidence="11" id="KW-1185">Reference proteome</keyword>
<dbReference type="InterPro" id="IPR019787">
    <property type="entry name" value="Znf_PHD-finger"/>
</dbReference>
<dbReference type="GO" id="GO:0045893">
    <property type="term" value="P:positive regulation of DNA-templated transcription"/>
    <property type="evidence" value="ECO:0007669"/>
    <property type="project" value="TreeGrafter"/>
</dbReference>
<keyword evidence="4" id="KW-0862">Zinc</keyword>
<accession>A0A292Q260</accession>
<evidence type="ECO:0000313" key="11">
    <source>
        <dbReference type="Proteomes" id="UP001412239"/>
    </source>
</evidence>
<feature type="coiled-coil region" evidence="7">
    <location>
        <begin position="444"/>
        <end position="471"/>
    </location>
</feature>
<feature type="compositionally biased region" description="Gly residues" evidence="8">
    <location>
        <begin position="128"/>
        <end position="139"/>
    </location>
</feature>
<reference evidence="10" key="1">
    <citation type="submission" date="2015-10" db="EMBL/GenBank/DDBJ databases">
        <authorList>
            <person name="Regsiter A."/>
            <person name="william w."/>
        </authorList>
    </citation>
    <scope>NUCLEOTIDE SEQUENCE</scope>
    <source>
        <strain evidence="10">Montdore</strain>
    </source>
</reference>
<proteinExistence type="predicted"/>
<dbReference type="GO" id="GO:0008270">
    <property type="term" value="F:zinc ion binding"/>
    <property type="evidence" value="ECO:0007669"/>
    <property type="project" value="UniProtKB-KW"/>
</dbReference>
<protein>
    <recommendedName>
        <fullName evidence="9">PHD-type domain-containing protein</fullName>
    </recommendedName>
</protein>
<name>A0A292Q260_9PEZI</name>
<dbReference type="PROSITE" id="PS01359">
    <property type="entry name" value="ZF_PHD_1"/>
    <property type="match status" value="1"/>
</dbReference>
<feature type="compositionally biased region" description="Polar residues" evidence="8">
    <location>
        <begin position="55"/>
        <end position="75"/>
    </location>
</feature>
<gene>
    <name evidence="10" type="ORF">GSTUAT00003096001</name>
</gene>
<dbReference type="GO" id="GO:0048188">
    <property type="term" value="C:Set1C/COMPASS complex"/>
    <property type="evidence" value="ECO:0007669"/>
    <property type="project" value="InterPro"/>
</dbReference>
<feature type="region of interest" description="Disordered" evidence="8">
    <location>
        <begin position="1"/>
        <end position="295"/>
    </location>
</feature>
<dbReference type="InterPro" id="IPR011011">
    <property type="entry name" value="Znf_FYVE_PHD"/>
</dbReference>
<dbReference type="CDD" id="cd16039">
    <property type="entry name" value="PHD_SPP1"/>
    <property type="match status" value="1"/>
</dbReference>
<feature type="compositionally biased region" description="Polar residues" evidence="8">
    <location>
        <begin position="10"/>
        <end position="24"/>
    </location>
</feature>
<evidence type="ECO:0000256" key="7">
    <source>
        <dbReference type="SAM" id="Coils"/>
    </source>
</evidence>
<evidence type="ECO:0000256" key="4">
    <source>
        <dbReference type="ARBA" id="ARBA00022833"/>
    </source>
</evidence>
<dbReference type="SMART" id="SM00249">
    <property type="entry name" value="PHD"/>
    <property type="match status" value="1"/>
</dbReference>
<evidence type="ECO:0000256" key="8">
    <source>
        <dbReference type="SAM" id="MobiDB-lite"/>
    </source>
</evidence>
<feature type="domain" description="PHD-type" evidence="9">
    <location>
        <begin position="304"/>
        <end position="355"/>
    </location>
</feature>
<keyword evidence="5" id="KW-0539">Nucleus</keyword>
<dbReference type="EMBL" id="LN890983">
    <property type="protein sequence ID" value="CUS12823.1"/>
    <property type="molecule type" value="Genomic_DNA"/>
</dbReference>
<dbReference type="Proteomes" id="UP001412239">
    <property type="component" value="Unassembled WGS sequence"/>
</dbReference>
<keyword evidence="2" id="KW-0479">Metal-binding</keyword>
<dbReference type="PANTHER" id="PTHR46174">
    <property type="entry name" value="CXXC-TYPE ZINC FINGER PROTEIN 1"/>
    <property type="match status" value="1"/>
</dbReference>
<dbReference type="PROSITE" id="PS50016">
    <property type="entry name" value="ZF_PHD_2"/>
    <property type="match status" value="1"/>
</dbReference>
<feature type="region of interest" description="Disordered" evidence="8">
    <location>
        <begin position="578"/>
        <end position="604"/>
    </location>
</feature>
<feature type="compositionally biased region" description="Basic residues" evidence="8">
    <location>
        <begin position="240"/>
        <end position="250"/>
    </location>
</feature>
<dbReference type="InterPro" id="IPR037869">
    <property type="entry name" value="Spp1/CFP1"/>
</dbReference>
<organism evidence="10 11">
    <name type="scientific">Tuber aestivum</name>
    <name type="common">summer truffle</name>
    <dbReference type="NCBI Taxonomy" id="59557"/>
    <lineage>
        <taxon>Eukaryota</taxon>
        <taxon>Fungi</taxon>
        <taxon>Dikarya</taxon>
        <taxon>Ascomycota</taxon>
        <taxon>Pezizomycotina</taxon>
        <taxon>Pezizomycetes</taxon>
        <taxon>Pezizales</taxon>
        <taxon>Tuberaceae</taxon>
        <taxon>Tuber</taxon>
    </lineage>
</organism>
<feature type="compositionally biased region" description="Low complexity" evidence="8">
    <location>
        <begin position="157"/>
        <end position="197"/>
    </location>
</feature>
<evidence type="ECO:0000256" key="5">
    <source>
        <dbReference type="ARBA" id="ARBA00023242"/>
    </source>
</evidence>
<feature type="compositionally biased region" description="Polar residues" evidence="8">
    <location>
        <begin position="32"/>
        <end position="45"/>
    </location>
</feature>
<evidence type="ECO:0000259" key="9">
    <source>
        <dbReference type="PROSITE" id="PS50016"/>
    </source>
</evidence>
<dbReference type="Gene3D" id="2.60.120.650">
    <property type="entry name" value="Cupin"/>
    <property type="match status" value="1"/>
</dbReference>
<evidence type="ECO:0000256" key="3">
    <source>
        <dbReference type="ARBA" id="ARBA00022771"/>
    </source>
</evidence>
<evidence type="ECO:0000256" key="6">
    <source>
        <dbReference type="PROSITE-ProRule" id="PRU00146"/>
    </source>
</evidence>
<keyword evidence="7" id="KW-0175">Coiled coil</keyword>
<dbReference type="AlphaFoldDB" id="A0A292Q260"/>
<keyword evidence="3 6" id="KW-0863">Zinc-finger</keyword>
<evidence type="ECO:0000313" key="10">
    <source>
        <dbReference type="EMBL" id="CUS12823.1"/>
    </source>
</evidence>
<evidence type="ECO:0000256" key="2">
    <source>
        <dbReference type="ARBA" id="ARBA00022723"/>
    </source>
</evidence>
<dbReference type="SUPFAM" id="SSF57903">
    <property type="entry name" value="FYVE/PHD zinc finger"/>
    <property type="match status" value="1"/>
</dbReference>
<dbReference type="InterPro" id="IPR001965">
    <property type="entry name" value="Znf_PHD"/>
</dbReference>
<evidence type="ECO:0000256" key="1">
    <source>
        <dbReference type="ARBA" id="ARBA00004123"/>
    </source>
</evidence>
<sequence length="604" mass="66701">MSSLRDLLNPASSGPSSPVHTRNATPPPRRLPQTNAQEAANTLTYFASIREHRQLSPQSNTEAAPRGSSDTETVESSSPAPPVSPGRIPAGSPLRGVTTTTTTNGYGHSSPNDRDAIGEQDEDYEMGMEGGVGVGGGGDVRAESDRASPANMEILRSSPPATTSASPPSTTAPTPADTTTIGTPAAGTPIATTTMPPKSKKAKVAKAPAPRKKGVAKLQKKKRKAAADGDDDLEDETTTKKRQIAKKGGKKRESEAPSGYNTETDDQGPATRATSVKRDTTPLHPTSPDIPPSPLARCNSAGLELYCICREPDSGKWMIACDGKCNDWYHGECVKVAEQDGELIDKYYCPRCTHKGYGRTTWKRKCRLTTCRRPADVSRRPPSKYCSDAHGVEFFELQLDSDRTRYTHSEIRSLTSAVTNAAAFRRLGDRMPTPPLSDENWKDYPEEIERLEKIAQEKKALNNRAEANEDRALYIDWAKDRAKRVHEEMKADPDVKHTGKEICGFDERLALDEGEWEVWRASAEGNEVFDNRRIDGRDVCIRKKCERHANWRSIFADESQLQGRLVSERLVQLKHEERKIKDRQKKRSIRDSREGVVETGPWLS</sequence>
<comment type="subcellular location">
    <subcellularLocation>
        <location evidence="1">Nucleus</location>
    </subcellularLocation>
</comment>
<feature type="compositionally biased region" description="Basic residues" evidence="8">
    <location>
        <begin position="198"/>
        <end position="224"/>
    </location>
</feature>
<dbReference type="InterPro" id="IPR019786">
    <property type="entry name" value="Zinc_finger_PHD-type_CS"/>
</dbReference>